<feature type="region of interest" description="Disordered" evidence="4">
    <location>
        <begin position="326"/>
        <end position="345"/>
    </location>
</feature>
<evidence type="ECO:0000256" key="1">
    <source>
        <dbReference type="ARBA" id="ARBA00023015"/>
    </source>
</evidence>
<comment type="caution">
    <text evidence="6">The sequence shown here is derived from an EMBL/GenBank/DDBJ whole genome shotgun (WGS) entry which is preliminary data.</text>
</comment>
<evidence type="ECO:0000256" key="3">
    <source>
        <dbReference type="ARBA" id="ARBA00023163"/>
    </source>
</evidence>
<dbReference type="Pfam" id="PF13545">
    <property type="entry name" value="HTH_Crp_2"/>
    <property type="match status" value="1"/>
</dbReference>
<organism evidence="6 7">
    <name type="scientific">Bradyrhizobium ottawaense</name>
    <dbReference type="NCBI Taxonomy" id="931866"/>
    <lineage>
        <taxon>Bacteria</taxon>
        <taxon>Pseudomonadati</taxon>
        <taxon>Pseudomonadota</taxon>
        <taxon>Alphaproteobacteria</taxon>
        <taxon>Hyphomicrobiales</taxon>
        <taxon>Nitrobacteraceae</taxon>
        <taxon>Bradyrhizobium</taxon>
    </lineage>
</organism>
<dbReference type="EMBL" id="JBGBZJ010000003">
    <property type="protein sequence ID" value="MEY9456884.1"/>
    <property type="molecule type" value="Genomic_DNA"/>
</dbReference>
<keyword evidence="3" id="KW-0804">Transcription</keyword>
<dbReference type="InterPro" id="IPR036388">
    <property type="entry name" value="WH-like_DNA-bd_sf"/>
</dbReference>
<feature type="domain" description="Cyclic nucleotide-binding" evidence="5">
    <location>
        <begin position="94"/>
        <end position="193"/>
    </location>
</feature>
<keyword evidence="7" id="KW-1185">Reference proteome</keyword>
<dbReference type="PROSITE" id="PS50042">
    <property type="entry name" value="CNMP_BINDING_3"/>
    <property type="match status" value="1"/>
</dbReference>
<dbReference type="SUPFAM" id="SSF51206">
    <property type="entry name" value="cAMP-binding domain-like"/>
    <property type="match status" value="1"/>
</dbReference>
<feature type="compositionally biased region" description="Low complexity" evidence="4">
    <location>
        <begin position="335"/>
        <end position="345"/>
    </location>
</feature>
<dbReference type="InterPro" id="IPR012318">
    <property type="entry name" value="HTH_CRP"/>
</dbReference>
<dbReference type="SUPFAM" id="SSF46785">
    <property type="entry name" value="Winged helix' DNA-binding domain"/>
    <property type="match status" value="1"/>
</dbReference>
<sequence length="345" mass="37005">MKALETRLQLEAMPPQLVFNTDTSGPYTYDAACDCRATPYSPLIMGTMSVVVGWLAVELERRRAARHIGMSSSAEYPSGANPMMDHATRIENRLLAALPPADFALLAPHLRKVAIERNSVLIRSGDRIEHLLFPLSGAIAAITELPNGQTVATAIIGREGAVGLTSAFGASAAPATAVARLSGAALQISPAQFLAAQHRSPAIASMVQVFTMSLLTQLQHVAACNALHSVEARLARWLLHIHDRANEGDLLPLTQETLSELLGVRRTTVTHVVCTMRASRALKSSRRGQLEIDRPRLEAVACECYKVMSRRIDRIVSHGAVGLIPGAPARPPSRSPGSRIAKTGS</sequence>
<accession>A0ABV4FZ18</accession>
<evidence type="ECO:0000313" key="7">
    <source>
        <dbReference type="Proteomes" id="UP001565369"/>
    </source>
</evidence>
<keyword evidence="1" id="KW-0805">Transcription regulation</keyword>
<dbReference type="PANTHER" id="PTHR24567">
    <property type="entry name" value="CRP FAMILY TRANSCRIPTIONAL REGULATORY PROTEIN"/>
    <property type="match status" value="1"/>
</dbReference>
<dbReference type="InterPro" id="IPR036390">
    <property type="entry name" value="WH_DNA-bd_sf"/>
</dbReference>
<dbReference type="Proteomes" id="UP001565369">
    <property type="component" value="Unassembled WGS sequence"/>
</dbReference>
<dbReference type="InterPro" id="IPR018490">
    <property type="entry name" value="cNMP-bd_dom_sf"/>
</dbReference>
<dbReference type="SMART" id="SM00100">
    <property type="entry name" value="cNMP"/>
    <property type="match status" value="1"/>
</dbReference>
<dbReference type="InterPro" id="IPR014710">
    <property type="entry name" value="RmlC-like_jellyroll"/>
</dbReference>
<reference evidence="6 7" key="1">
    <citation type="submission" date="2024-07" db="EMBL/GenBank/DDBJ databases">
        <title>Genomic Encyclopedia of Type Strains, Phase V (KMG-V): Genome sequencing to study the core and pangenomes of soil and plant-associated prokaryotes.</title>
        <authorList>
            <person name="Whitman W."/>
        </authorList>
    </citation>
    <scope>NUCLEOTIDE SEQUENCE [LARGE SCALE GENOMIC DNA]</scope>
    <source>
        <strain evidence="6 7">USDA 152</strain>
    </source>
</reference>
<dbReference type="PANTHER" id="PTHR24567:SF74">
    <property type="entry name" value="HTH-TYPE TRANSCRIPTIONAL REGULATOR ARCR"/>
    <property type="match status" value="1"/>
</dbReference>
<proteinExistence type="predicted"/>
<dbReference type="InterPro" id="IPR000595">
    <property type="entry name" value="cNMP-bd_dom"/>
</dbReference>
<dbReference type="Gene3D" id="1.10.10.10">
    <property type="entry name" value="Winged helix-like DNA-binding domain superfamily/Winged helix DNA-binding domain"/>
    <property type="match status" value="1"/>
</dbReference>
<evidence type="ECO:0000256" key="4">
    <source>
        <dbReference type="SAM" id="MobiDB-lite"/>
    </source>
</evidence>
<keyword evidence="2" id="KW-0238">DNA-binding</keyword>
<dbReference type="Pfam" id="PF00027">
    <property type="entry name" value="cNMP_binding"/>
    <property type="match status" value="1"/>
</dbReference>
<evidence type="ECO:0000313" key="6">
    <source>
        <dbReference type="EMBL" id="MEY9456884.1"/>
    </source>
</evidence>
<gene>
    <name evidence="6" type="ORF">ABIG07_005832</name>
</gene>
<dbReference type="Gene3D" id="2.60.120.10">
    <property type="entry name" value="Jelly Rolls"/>
    <property type="match status" value="1"/>
</dbReference>
<evidence type="ECO:0000259" key="5">
    <source>
        <dbReference type="PROSITE" id="PS50042"/>
    </source>
</evidence>
<dbReference type="InterPro" id="IPR050397">
    <property type="entry name" value="Env_Response_Regulators"/>
</dbReference>
<dbReference type="CDD" id="cd00038">
    <property type="entry name" value="CAP_ED"/>
    <property type="match status" value="1"/>
</dbReference>
<protein>
    <submittedName>
        <fullName evidence="6">CRP-like cAMP-binding protein</fullName>
    </submittedName>
</protein>
<evidence type="ECO:0000256" key="2">
    <source>
        <dbReference type="ARBA" id="ARBA00023125"/>
    </source>
</evidence>
<name>A0ABV4FZ18_9BRAD</name>